<protein>
    <submittedName>
        <fullName evidence="1">Uncharacterized protein</fullName>
    </submittedName>
</protein>
<sequence>MALLLVKEHLRRKSSSGLIIIVRIIPSLRKKVLGRMQKRQIEPSEKAQYSVLPSIEPTPTYGQGKTSTKFGKVMRKPLPTMKGLRRFGVDAQQRKCVVSYH</sequence>
<keyword evidence="2" id="KW-1185">Reference proteome</keyword>
<gene>
    <name evidence="1" type="ORF">PanWU01x14_147920</name>
</gene>
<accession>A0A2P5CJI3</accession>
<evidence type="ECO:0000313" key="2">
    <source>
        <dbReference type="Proteomes" id="UP000237105"/>
    </source>
</evidence>
<dbReference type="EMBL" id="JXTB01000123">
    <property type="protein sequence ID" value="PON61202.1"/>
    <property type="molecule type" value="Genomic_DNA"/>
</dbReference>
<proteinExistence type="predicted"/>
<name>A0A2P5CJI3_PARAD</name>
<dbReference type="Proteomes" id="UP000237105">
    <property type="component" value="Unassembled WGS sequence"/>
</dbReference>
<dbReference type="AlphaFoldDB" id="A0A2P5CJI3"/>
<organism evidence="1 2">
    <name type="scientific">Parasponia andersonii</name>
    <name type="common">Sponia andersonii</name>
    <dbReference type="NCBI Taxonomy" id="3476"/>
    <lineage>
        <taxon>Eukaryota</taxon>
        <taxon>Viridiplantae</taxon>
        <taxon>Streptophyta</taxon>
        <taxon>Embryophyta</taxon>
        <taxon>Tracheophyta</taxon>
        <taxon>Spermatophyta</taxon>
        <taxon>Magnoliopsida</taxon>
        <taxon>eudicotyledons</taxon>
        <taxon>Gunneridae</taxon>
        <taxon>Pentapetalae</taxon>
        <taxon>rosids</taxon>
        <taxon>fabids</taxon>
        <taxon>Rosales</taxon>
        <taxon>Cannabaceae</taxon>
        <taxon>Parasponia</taxon>
    </lineage>
</organism>
<reference evidence="2" key="1">
    <citation type="submission" date="2016-06" db="EMBL/GenBank/DDBJ databases">
        <title>Parallel loss of symbiosis genes in relatives of nitrogen-fixing non-legume Parasponia.</title>
        <authorList>
            <person name="Van Velzen R."/>
            <person name="Holmer R."/>
            <person name="Bu F."/>
            <person name="Rutten L."/>
            <person name="Van Zeijl A."/>
            <person name="Liu W."/>
            <person name="Santuari L."/>
            <person name="Cao Q."/>
            <person name="Sharma T."/>
            <person name="Shen D."/>
            <person name="Roswanjaya Y."/>
            <person name="Wardhani T."/>
            <person name="Kalhor M.S."/>
            <person name="Jansen J."/>
            <person name="Van den Hoogen J."/>
            <person name="Gungor B."/>
            <person name="Hartog M."/>
            <person name="Hontelez J."/>
            <person name="Verver J."/>
            <person name="Yang W.-C."/>
            <person name="Schijlen E."/>
            <person name="Repin R."/>
            <person name="Schilthuizen M."/>
            <person name="Schranz E."/>
            <person name="Heidstra R."/>
            <person name="Miyata K."/>
            <person name="Fedorova E."/>
            <person name="Kohlen W."/>
            <person name="Bisseling T."/>
            <person name="Smit S."/>
            <person name="Geurts R."/>
        </authorList>
    </citation>
    <scope>NUCLEOTIDE SEQUENCE [LARGE SCALE GENOMIC DNA]</scope>
    <source>
        <strain evidence="2">cv. WU1-14</strain>
    </source>
</reference>
<comment type="caution">
    <text evidence="1">The sequence shown here is derived from an EMBL/GenBank/DDBJ whole genome shotgun (WGS) entry which is preliminary data.</text>
</comment>
<evidence type="ECO:0000313" key="1">
    <source>
        <dbReference type="EMBL" id="PON61202.1"/>
    </source>
</evidence>